<evidence type="ECO:0000256" key="2">
    <source>
        <dbReference type="ARBA" id="ARBA00022741"/>
    </source>
</evidence>
<dbReference type="PROSITE" id="PS51481">
    <property type="entry name" value="DHAK"/>
    <property type="match status" value="1"/>
</dbReference>
<dbReference type="NCBIfam" id="NF011049">
    <property type="entry name" value="PRK14479.1"/>
    <property type="match status" value="1"/>
</dbReference>
<dbReference type="Gene3D" id="3.30.1180.20">
    <property type="entry name" value="Dihydroxyacetone kinase, domain 2"/>
    <property type="match status" value="1"/>
</dbReference>
<organism evidence="7 8">
    <name type="scientific">Rhodococcus opacus RKJ300 = JCM 13270</name>
    <dbReference type="NCBI Taxonomy" id="1165867"/>
    <lineage>
        <taxon>Bacteria</taxon>
        <taxon>Bacillati</taxon>
        <taxon>Actinomycetota</taxon>
        <taxon>Actinomycetes</taxon>
        <taxon>Mycobacteriales</taxon>
        <taxon>Nocardiaceae</taxon>
        <taxon>Rhodococcus</taxon>
    </lineage>
</organism>
<name>I0WNN8_RHOOP</name>
<dbReference type="InterPro" id="IPR036117">
    <property type="entry name" value="DhaL_dom_sf"/>
</dbReference>
<feature type="domain" description="DhaL" evidence="5">
    <location>
        <begin position="365"/>
        <end position="567"/>
    </location>
</feature>
<dbReference type="PANTHER" id="PTHR28629:SF4">
    <property type="entry name" value="TRIOKINASE_FMN CYCLASE"/>
    <property type="match status" value="1"/>
</dbReference>
<evidence type="ECO:0000256" key="1">
    <source>
        <dbReference type="ARBA" id="ARBA00022679"/>
    </source>
</evidence>
<dbReference type="RefSeq" id="WP_007298771.1">
    <property type="nucleotide sequence ID" value="NZ_AJJH01000114.1"/>
</dbReference>
<dbReference type="GO" id="GO:0004371">
    <property type="term" value="F:glycerone kinase activity"/>
    <property type="evidence" value="ECO:0007669"/>
    <property type="project" value="InterPro"/>
</dbReference>
<dbReference type="SUPFAM" id="SSF82549">
    <property type="entry name" value="DAK1/DegV-like"/>
    <property type="match status" value="1"/>
</dbReference>
<dbReference type="SMART" id="SM01120">
    <property type="entry name" value="Dak2"/>
    <property type="match status" value="1"/>
</dbReference>
<dbReference type="GO" id="GO:0005829">
    <property type="term" value="C:cytosol"/>
    <property type="evidence" value="ECO:0007669"/>
    <property type="project" value="TreeGrafter"/>
</dbReference>
<keyword evidence="2" id="KW-0547">Nucleotide-binding</keyword>
<dbReference type="Pfam" id="PF02734">
    <property type="entry name" value="Dak2"/>
    <property type="match status" value="1"/>
</dbReference>
<dbReference type="GO" id="GO:0006796">
    <property type="term" value="P:phosphate-containing compound metabolic process"/>
    <property type="evidence" value="ECO:0007669"/>
    <property type="project" value="UniProtKB-ARBA"/>
</dbReference>
<evidence type="ECO:0000259" key="5">
    <source>
        <dbReference type="PROSITE" id="PS51480"/>
    </source>
</evidence>
<dbReference type="InterPro" id="IPR050861">
    <property type="entry name" value="Dihydroxyacetone_Kinase"/>
</dbReference>
<dbReference type="FunFam" id="1.25.40.340:FF:000002">
    <property type="entry name" value="Dihydroxyacetone kinase, L subunit"/>
    <property type="match status" value="1"/>
</dbReference>
<dbReference type="InterPro" id="IPR004006">
    <property type="entry name" value="DhaK_dom"/>
</dbReference>
<sequence>MTKVFGQPTEFVDDALAGFCDLNAEFVRPVTGGVVRSTASAPEKVAVVVGGGSGHYPAFAGYVGSGIADGAVIGDVFTSPPTKRVVNVAREASHGGGVLLTFGNYAGDVLNFGAAAKQLTAEGIPTRVVAVTDDIASATADEEAKRRGIAGDVVVFKLAGAAAEAGYNLDGVVRIAETGNRRTRSLGVAFAGVTLPGKQEPLFTVEPQSMGVGLGIHGEPGVSTEPLTAASGLAQMLVDKVLAAAPADASDRVAVLLNGLGSTKYEELFVLWKHVGALLRDRGLELIAPIAGEYITSLDMAGCSLTVCWLDDELETLWTAPAQTPAMRCGAAVPTERWEARQAAVTTASANVFPAATEESRTSAARVVAALSQIAHTLSDSEAELGRIDSFAGDGDHGFGMARGSGAAFDAAEDAFARGAGASSVLAVAGDAWAERAGGTSGALWGLGLRAAGGEFSDTAAVSTADIVRAARAALDAVVEAGGAKVGDKTLVDALDPLVRTLEEKADGTQNGYELWAAAAAAATAAADSTAELSPRLGRARPLAERSVGHPDAGAVSLALCARTVGSEAEK</sequence>
<protein>
    <submittedName>
        <fullName evidence="7">Dihydroxyacetone kinase</fullName>
    </submittedName>
</protein>
<dbReference type="Gene3D" id="3.40.50.10440">
    <property type="entry name" value="Dihydroxyacetone kinase, domain 1"/>
    <property type="match status" value="1"/>
</dbReference>
<dbReference type="FunFam" id="3.40.50.10440:FF:000003">
    <property type="entry name" value="Homodimeric dihydroxyacetone kinase"/>
    <property type="match status" value="1"/>
</dbReference>
<keyword evidence="4" id="KW-0067">ATP-binding</keyword>
<feature type="domain" description="DhaK" evidence="6">
    <location>
        <begin position="7"/>
        <end position="327"/>
    </location>
</feature>
<dbReference type="EMBL" id="AJJH01000114">
    <property type="protein sequence ID" value="EID78004.1"/>
    <property type="molecule type" value="Genomic_DNA"/>
</dbReference>
<dbReference type="PROSITE" id="PS51480">
    <property type="entry name" value="DHAL"/>
    <property type="match status" value="1"/>
</dbReference>
<evidence type="ECO:0000256" key="4">
    <source>
        <dbReference type="ARBA" id="ARBA00022840"/>
    </source>
</evidence>
<evidence type="ECO:0000313" key="7">
    <source>
        <dbReference type="EMBL" id="EID78004.1"/>
    </source>
</evidence>
<keyword evidence="3 7" id="KW-0418">Kinase</keyword>
<reference evidence="7 8" key="1">
    <citation type="journal article" date="2012" name="J. Bacteriol.">
        <title>Draft genome sequence of the nitrophenol-degrading actinomycete Rhodococcus imtechensis RKJ300.</title>
        <authorList>
            <person name="Vikram S."/>
            <person name="Kumar S."/>
            <person name="Subramanian S."/>
            <person name="Raghava G.P."/>
        </authorList>
    </citation>
    <scope>NUCLEOTIDE SEQUENCE [LARGE SCALE GENOMIC DNA]</scope>
    <source>
        <strain evidence="7 8">RKJ300</strain>
    </source>
</reference>
<dbReference type="AlphaFoldDB" id="I0WNN8"/>
<gene>
    <name evidence="7" type="ORF">W59_20573</name>
</gene>
<dbReference type="PANTHER" id="PTHR28629">
    <property type="entry name" value="TRIOKINASE/FMN CYCLASE"/>
    <property type="match status" value="1"/>
</dbReference>
<dbReference type="InterPro" id="IPR004007">
    <property type="entry name" value="DhaL_dom"/>
</dbReference>
<evidence type="ECO:0000259" key="6">
    <source>
        <dbReference type="PROSITE" id="PS51481"/>
    </source>
</evidence>
<dbReference type="PATRIC" id="fig|1165867.3.peg.4190"/>
<comment type="caution">
    <text evidence="7">The sequence shown here is derived from an EMBL/GenBank/DDBJ whole genome shotgun (WGS) entry which is preliminary data.</text>
</comment>
<dbReference type="SUPFAM" id="SSF101473">
    <property type="entry name" value="DhaL-like"/>
    <property type="match status" value="1"/>
</dbReference>
<evidence type="ECO:0000313" key="8">
    <source>
        <dbReference type="Proteomes" id="UP000006447"/>
    </source>
</evidence>
<dbReference type="Pfam" id="PF02733">
    <property type="entry name" value="Dak1"/>
    <property type="match status" value="1"/>
</dbReference>
<dbReference type="Proteomes" id="UP000006447">
    <property type="component" value="Unassembled WGS sequence"/>
</dbReference>
<keyword evidence="1" id="KW-0808">Transferase</keyword>
<dbReference type="GO" id="GO:0005524">
    <property type="term" value="F:ATP binding"/>
    <property type="evidence" value="ECO:0007669"/>
    <property type="project" value="UniProtKB-KW"/>
</dbReference>
<dbReference type="Gene3D" id="1.25.40.340">
    <property type="match status" value="1"/>
</dbReference>
<accession>I0WNN8</accession>
<proteinExistence type="predicted"/>
<dbReference type="GO" id="GO:0019563">
    <property type="term" value="P:glycerol catabolic process"/>
    <property type="evidence" value="ECO:0007669"/>
    <property type="project" value="TreeGrafter"/>
</dbReference>
<evidence type="ECO:0000256" key="3">
    <source>
        <dbReference type="ARBA" id="ARBA00022777"/>
    </source>
</evidence>